<keyword evidence="6" id="KW-0653">Protein transport</keyword>
<evidence type="ECO:0000256" key="2">
    <source>
        <dbReference type="ARBA" id="ARBA00005792"/>
    </source>
</evidence>
<name>A0AAD3TVL7_9TREE</name>
<keyword evidence="8" id="KW-0496">Mitochondrion</keyword>
<dbReference type="PANTHER" id="PTHR12430:SF0">
    <property type="entry name" value="TRANSLOCASE OF OUTER MITOCHONDRIAL MEMBRANE 20"/>
    <property type="match status" value="1"/>
</dbReference>
<feature type="transmembrane region" description="Helical" evidence="11">
    <location>
        <begin position="6"/>
        <end position="27"/>
    </location>
</feature>
<dbReference type="GO" id="GO:0006886">
    <property type="term" value="P:intracellular protein transport"/>
    <property type="evidence" value="ECO:0007669"/>
    <property type="project" value="InterPro"/>
</dbReference>
<evidence type="ECO:0000256" key="10">
    <source>
        <dbReference type="SAM" id="MobiDB-lite"/>
    </source>
</evidence>
<accession>A0AAD3TVL7</accession>
<keyword evidence="3" id="KW-0813">Transport</keyword>
<keyword evidence="5" id="KW-1000">Mitochondrion outer membrane</keyword>
<proteinExistence type="inferred from homology"/>
<keyword evidence="4 11" id="KW-0812">Transmembrane</keyword>
<evidence type="ECO:0000256" key="3">
    <source>
        <dbReference type="ARBA" id="ARBA00022448"/>
    </source>
</evidence>
<keyword evidence="7 11" id="KW-1133">Transmembrane helix</keyword>
<evidence type="ECO:0000256" key="7">
    <source>
        <dbReference type="ARBA" id="ARBA00022989"/>
    </source>
</evidence>
<feature type="compositionally biased region" description="Basic and acidic residues" evidence="10">
    <location>
        <begin position="231"/>
        <end position="240"/>
    </location>
</feature>
<protein>
    <recommendedName>
        <fullName evidence="14">Protein import receptor MAS20</fullName>
    </recommendedName>
</protein>
<dbReference type="Pfam" id="PF02064">
    <property type="entry name" value="MAS20"/>
    <property type="match status" value="1"/>
</dbReference>
<organism evidence="12 13">
    <name type="scientific">Cutaneotrichosporon spelunceum</name>
    <dbReference type="NCBI Taxonomy" id="1672016"/>
    <lineage>
        <taxon>Eukaryota</taxon>
        <taxon>Fungi</taxon>
        <taxon>Dikarya</taxon>
        <taxon>Basidiomycota</taxon>
        <taxon>Agaricomycotina</taxon>
        <taxon>Tremellomycetes</taxon>
        <taxon>Trichosporonales</taxon>
        <taxon>Trichosporonaceae</taxon>
        <taxon>Cutaneotrichosporon</taxon>
    </lineage>
</organism>
<sequence>MRAGQVALITAGAAVTGALGYAIYFDYMRRNSPQFRKGLRKQKKRVAARAEAKAQEQAVRDQRELTLALVELELEQPPSTPEAMEAYFQEHVATAEGLAAQGAEHYVKAATHFYRALRVYPQPVELLMIYQKVCPEPVFQLVLKLTQLSSAANTGGAAAVQRVATGAGVTAIEEEDTIDDAAPAAAAAPVSPAAPVEAVVEEAVVEAVEEAVEEAVVEAVEEAVVEAVPEEAEKSEKKEDEETDEEKEDTASHPSSGASWEKVAEEN</sequence>
<evidence type="ECO:0000313" key="13">
    <source>
        <dbReference type="Proteomes" id="UP001222932"/>
    </source>
</evidence>
<dbReference type="GO" id="GO:0030943">
    <property type="term" value="F:mitochondrion targeting sequence binding"/>
    <property type="evidence" value="ECO:0007669"/>
    <property type="project" value="TreeGrafter"/>
</dbReference>
<dbReference type="GO" id="GO:0008320">
    <property type="term" value="F:protein transmembrane transporter activity"/>
    <property type="evidence" value="ECO:0007669"/>
    <property type="project" value="TreeGrafter"/>
</dbReference>
<dbReference type="InterPro" id="IPR023392">
    <property type="entry name" value="Tom20_dom_sf"/>
</dbReference>
<dbReference type="AlphaFoldDB" id="A0AAD3TVL7"/>
<gene>
    <name evidence="12" type="primary">TOM20</name>
    <name evidence="12" type="ORF">CspeluHIS016_0401680</name>
</gene>
<reference evidence="12" key="1">
    <citation type="journal article" date="2023" name="BMC Genomics">
        <title>Chromosome-level genome assemblies of Cutaneotrichosporon spp. (Trichosporonales, Basidiomycota) reveal imbalanced evolution between nucleotide sequences and chromosome synteny.</title>
        <authorList>
            <person name="Kobayashi Y."/>
            <person name="Kayamori A."/>
            <person name="Aoki K."/>
            <person name="Shiwa Y."/>
            <person name="Matsutani M."/>
            <person name="Fujita N."/>
            <person name="Sugita T."/>
            <person name="Iwasaki W."/>
            <person name="Tanaka N."/>
            <person name="Takashima M."/>
        </authorList>
    </citation>
    <scope>NUCLEOTIDE SEQUENCE</scope>
    <source>
        <strain evidence="12">HIS016</strain>
    </source>
</reference>
<comment type="similarity">
    <text evidence="2">Belongs to the Tom20 family.</text>
</comment>
<dbReference type="GO" id="GO:0005742">
    <property type="term" value="C:mitochondrial outer membrane translocase complex"/>
    <property type="evidence" value="ECO:0007669"/>
    <property type="project" value="InterPro"/>
</dbReference>
<evidence type="ECO:0000256" key="6">
    <source>
        <dbReference type="ARBA" id="ARBA00022927"/>
    </source>
</evidence>
<dbReference type="SUPFAM" id="SSF47157">
    <property type="entry name" value="Mitochondrial import receptor subunit Tom20"/>
    <property type="match status" value="1"/>
</dbReference>
<reference evidence="12" key="2">
    <citation type="submission" date="2023-06" db="EMBL/GenBank/DDBJ databases">
        <authorList>
            <person name="Kobayashi Y."/>
            <person name="Kayamori A."/>
            <person name="Aoki K."/>
            <person name="Shiwa Y."/>
            <person name="Fujita N."/>
            <person name="Sugita T."/>
            <person name="Iwasaki W."/>
            <person name="Tanaka N."/>
            <person name="Takashima M."/>
        </authorList>
    </citation>
    <scope>NUCLEOTIDE SEQUENCE</scope>
    <source>
        <strain evidence="12">HIS016</strain>
    </source>
</reference>
<dbReference type="PANTHER" id="PTHR12430">
    <property type="entry name" value="MITOCHONDRIAL IMPORT RECEPTOR SUBUNIT TOM20"/>
    <property type="match status" value="1"/>
</dbReference>
<feature type="region of interest" description="Disordered" evidence="10">
    <location>
        <begin position="224"/>
        <end position="267"/>
    </location>
</feature>
<evidence type="ECO:0000256" key="11">
    <source>
        <dbReference type="SAM" id="Phobius"/>
    </source>
</evidence>
<keyword evidence="9 11" id="KW-0472">Membrane</keyword>
<dbReference type="Gene3D" id="1.20.960.10">
    <property type="entry name" value="Mitochondrial outer membrane translocase complex, subunit Tom20 domain"/>
    <property type="match status" value="1"/>
</dbReference>
<dbReference type="PRINTS" id="PR00351">
    <property type="entry name" value="OM20RECEPTOR"/>
</dbReference>
<dbReference type="GO" id="GO:0030150">
    <property type="term" value="P:protein import into mitochondrial matrix"/>
    <property type="evidence" value="ECO:0007669"/>
    <property type="project" value="TreeGrafter"/>
</dbReference>
<evidence type="ECO:0000313" key="12">
    <source>
        <dbReference type="EMBL" id="GMK57334.1"/>
    </source>
</evidence>
<dbReference type="GO" id="GO:0006605">
    <property type="term" value="P:protein targeting"/>
    <property type="evidence" value="ECO:0007669"/>
    <property type="project" value="InterPro"/>
</dbReference>
<evidence type="ECO:0008006" key="14">
    <source>
        <dbReference type="Google" id="ProtNLM"/>
    </source>
</evidence>
<dbReference type="InterPro" id="IPR002056">
    <property type="entry name" value="MAS20"/>
</dbReference>
<keyword evidence="13" id="KW-1185">Reference proteome</keyword>
<evidence type="ECO:0000256" key="1">
    <source>
        <dbReference type="ARBA" id="ARBA00004572"/>
    </source>
</evidence>
<dbReference type="EMBL" id="BTCM01000004">
    <property type="protein sequence ID" value="GMK57334.1"/>
    <property type="molecule type" value="Genomic_DNA"/>
</dbReference>
<comment type="caution">
    <text evidence="12">The sequence shown here is derived from an EMBL/GenBank/DDBJ whole genome shotgun (WGS) entry which is preliminary data.</text>
</comment>
<evidence type="ECO:0000256" key="5">
    <source>
        <dbReference type="ARBA" id="ARBA00022787"/>
    </source>
</evidence>
<evidence type="ECO:0000256" key="9">
    <source>
        <dbReference type="ARBA" id="ARBA00023136"/>
    </source>
</evidence>
<comment type="subcellular location">
    <subcellularLocation>
        <location evidence="1">Mitochondrion outer membrane</location>
        <topology evidence="1">Single-pass membrane protein</topology>
    </subcellularLocation>
</comment>
<dbReference type="GO" id="GO:0016031">
    <property type="term" value="P:tRNA import into mitochondrion"/>
    <property type="evidence" value="ECO:0007669"/>
    <property type="project" value="TreeGrafter"/>
</dbReference>
<dbReference type="Proteomes" id="UP001222932">
    <property type="component" value="Unassembled WGS sequence"/>
</dbReference>
<evidence type="ECO:0000256" key="8">
    <source>
        <dbReference type="ARBA" id="ARBA00023128"/>
    </source>
</evidence>
<evidence type="ECO:0000256" key="4">
    <source>
        <dbReference type="ARBA" id="ARBA00022692"/>
    </source>
</evidence>